<feature type="compositionally biased region" description="Polar residues" evidence="1">
    <location>
        <begin position="88"/>
        <end position="108"/>
    </location>
</feature>
<dbReference type="InterPro" id="IPR012337">
    <property type="entry name" value="RNaseH-like_sf"/>
</dbReference>
<dbReference type="AlphaFoldDB" id="A0A8S9TRH5"/>
<protein>
    <recommendedName>
        <fullName evidence="2">DUF659 domain-containing protein</fullName>
    </recommendedName>
</protein>
<dbReference type="PANTHER" id="PTHR32166">
    <property type="entry name" value="OSJNBA0013A04.12 PROTEIN"/>
    <property type="match status" value="1"/>
</dbReference>
<evidence type="ECO:0000313" key="3">
    <source>
        <dbReference type="EMBL" id="KAF4130573.1"/>
    </source>
</evidence>
<organism evidence="3 4">
    <name type="scientific">Phytophthora infestans</name>
    <name type="common">Potato late blight agent</name>
    <name type="synonym">Botrytis infestans</name>
    <dbReference type="NCBI Taxonomy" id="4787"/>
    <lineage>
        <taxon>Eukaryota</taxon>
        <taxon>Sar</taxon>
        <taxon>Stramenopiles</taxon>
        <taxon>Oomycota</taxon>
        <taxon>Peronosporomycetes</taxon>
        <taxon>Peronosporales</taxon>
        <taxon>Peronosporaceae</taxon>
        <taxon>Phytophthora</taxon>
    </lineage>
</organism>
<evidence type="ECO:0000256" key="1">
    <source>
        <dbReference type="SAM" id="MobiDB-lite"/>
    </source>
</evidence>
<reference evidence="3" key="1">
    <citation type="submission" date="2020-03" db="EMBL/GenBank/DDBJ databases">
        <title>Hybrid Assembly of Korean Phytophthora infestans isolates.</title>
        <authorList>
            <person name="Prokchorchik M."/>
            <person name="Lee Y."/>
            <person name="Seo J."/>
            <person name="Cho J.-H."/>
            <person name="Park Y.-E."/>
            <person name="Jang D.-C."/>
            <person name="Im J.-S."/>
            <person name="Choi J.-G."/>
            <person name="Park H.-J."/>
            <person name="Lee G.-B."/>
            <person name="Lee Y.-G."/>
            <person name="Hong S.-Y."/>
            <person name="Cho K."/>
            <person name="Sohn K.H."/>
        </authorList>
    </citation>
    <scope>NUCLEOTIDE SEQUENCE</scope>
    <source>
        <strain evidence="3">KR_2_A2</strain>
    </source>
</reference>
<accession>A0A8S9TRH5</accession>
<dbReference type="Proteomes" id="UP000704712">
    <property type="component" value="Unassembled WGS sequence"/>
</dbReference>
<comment type="caution">
    <text evidence="3">The sequence shown here is derived from an EMBL/GenBank/DDBJ whole genome shotgun (WGS) entry which is preliminary data.</text>
</comment>
<evidence type="ECO:0000259" key="2">
    <source>
        <dbReference type="Pfam" id="PF04937"/>
    </source>
</evidence>
<evidence type="ECO:0000313" key="4">
    <source>
        <dbReference type="Proteomes" id="UP000704712"/>
    </source>
</evidence>
<proteinExistence type="predicted"/>
<dbReference type="PANTHER" id="PTHR32166:SF24">
    <property type="entry name" value="F16P17.2 PROTEIN"/>
    <property type="match status" value="1"/>
</dbReference>
<gene>
    <name evidence="3" type="ORF">GN958_ATG20239</name>
</gene>
<dbReference type="SUPFAM" id="SSF53098">
    <property type="entry name" value="Ribonuclease H-like"/>
    <property type="match status" value="1"/>
</dbReference>
<feature type="domain" description="DUF659" evidence="2">
    <location>
        <begin position="162"/>
        <end position="314"/>
    </location>
</feature>
<feature type="region of interest" description="Disordered" evidence="1">
    <location>
        <begin position="67"/>
        <end position="123"/>
    </location>
</feature>
<dbReference type="InterPro" id="IPR007021">
    <property type="entry name" value="DUF659"/>
</dbReference>
<sequence length="498" mass="56772">MAPSQHEIWRLYTVAVARVKGAKPHPDASCNACGEVLKNAQPSRNMLTHVLKCDKVDAESKQRWLRYDSQRRHEKASKLLTPARRSAKTPSSISKRLFHTPQSGSPRTGSRKRPRSSLNKSIKQSEEDNFLRVAMGFIATGIPFRVIDDPHFRAMFDYKLPSRRQLSERLLDLIFKREMDRIIALMSGVSGWTLVTDGWSNVNGDSIINFVFVNPKFPPVFWKSINTRAEVHTGRYIADTILSTIIELEEAVGAGAVTAVVTDNAANMKKAWKLVRMERKGMVCTGCAAHGMNLLIKDIFKMKFFKDVLDKAQALARFIRGRRGLWSRFRDTQKQLKKRGEKRRRLSLTVATRWYTHEKCIANVVQNRDVIAAIFSDTAFLRNYKGSDLEEATKTFKDEEFWQDAAVTVAIIRPINTSLAAFERDDCSISLVYHQFSWLRTHDVYTKSLDGCSTELQLQVLRAIEDRKKENLLEATGDCPYAGPNKIDGWARLKKTDN</sequence>
<name>A0A8S9TRH5_PHYIN</name>
<dbReference type="Pfam" id="PF04937">
    <property type="entry name" value="DUF659"/>
    <property type="match status" value="1"/>
</dbReference>
<dbReference type="EMBL" id="JAACNO010002822">
    <property type="protein sequence ID" value="KAF4130573.1"/>
    <property type="molecule type" value="Genomic_DNA"/>
</dbReference>